<organism evidence="1 2">
    <name type="scientific">Scutellospora calospora</name>
    <dbReference type="NCBI Taxonomy" id="85575"/>
    <lineage>
        <taxon>Eukaryota</taxon>
        <taxon>Fungi</taxon>
        <taxon>Fungi incertae sedis</taxon>
        <taxon>Mucoromycota</taxon>
        <taxon>Glomeromycotina</taxon>
        <taxon>Glomeromycetes</taxon>
        <taxon>Diversisporales</taxon>
        <taxon>Gigasporaceae</taxon>
        <taxon>Scutellospora</taxon>
    </lineage>
</organism>
<feature type="non-terminal residue" evidence="1">
    <location>
        <position position="1"/>
    </location>
</feature>
<proteinExistence type="predicted"/>
<accession>A0ACA9K917</accession>
<reference evidence="1" key="1">
    <citation type="submission" date="2021-06" db="EMBL/GenBank/DDBJ databases">
        <authorList>
            <person name="Kallberg Y."/>
            <person name="Tangrot J."/>
            <person name="Rosling A."/>
        </authorList>
    </citation>
    <scope>NUCLEOTIDE SEQUENCE</scope>
    <source>
        <strain evidence="1">AU212A</strain>
    </source>
</reference>
<gene>
    <name evidence="1" type="ORF">SCALOS_LOCUS1537</name>
</gene>
<keyword evidence="2" id="KW-1185">Reference proteome</keyword>
<dbReference type="EMBL" id="CAJVPM010001084">
    <property type="protein sequence ID" value="CAG8459259.1"/>
    <property type="molecule type" value="Genomic_DNA"/>
</dbReference>
<evidence type="ECO:0000313" key="2">
    <source>
        <dbReference type="Proteomes" id="UP000789860"/>
    </source>
</evidence>
<name>A0ACA9K917_9GLOM</name>
<evidence type="ECO:0000313" key="1">
    <source>
        <dbReference type="EMBL" id="CAG8459259.1"/>
    </source>
</evidence>
<protein>
    <submittedName>
        <fullName evidence="1">8793_t:CDS:1</fullName>
    </submittedName>
</protein>
<comment type="caution">
    <text evidence="1">The sequence shown here is derived from an EMBL/GenBank/DDBJ whole genome shotgun (WGS) entry which is preliminary data.</text>
</comment>
<sequence length="1342" mass="153171">AESLENACHIVMDTLHKNENDKDVPFSLIYLIDNNQSGSNFKPRVAYLAATTFDIDQKVDDKKSKRCMPEKLLETLETIDLTKSVNESYDVYIELRRNMTTHLFLKCKSWPIDLVIREDSHAKVVLNDESQAILFPVKIQFHGRQILSAVLICGINPSRPLDKEYMEFLQLVVNQVSLILTQGALREDEKKRVEMLTDLNRQKVTFFQNISHELRTPLTLMLSPLDQTINSCMHKTTIYSLLQIVQRNTRRLLKLVNNLLQVSNIETGQLKVQYRETNIAKLTKELATNFSNMASKLNLDYIIEIPNPDEFDKALEDKVYLDRDLFETIIYNLCSNAFKHTWNGYVKVRLYIDHEDEKDIIILEVSDTGVGISETDLKNIFQRFYRVESRQSRSHEGTGIGLALVKELIMCHGGDITVSSKVGQGTTFKCQFLTGYEHLPTNQIYNNGKEDDTFNNDQQSYSKQQLYLEENLQWIQNNKPAIDTINQKSMDLANMDIDRSLANKNISNKPIKHKVLIVDDNVDMRNYIKELLEKEFDVYCACDGCDALLFLTNISQLPDLILSGKYYISCLNCLKLPLRPNIMMPNMNGYELLNALRSNTKTELIPIILLTAKAGECSSIKAFDDGVNDYLVKPFNSRQLIARIHTNIKLSKFRCQIISRQCKQEKMKQLLISISDNILYGIDLKEAFSNAVKEIHQILSCCRIFIVFCESLKAQNRAIIALSEDPKANSENHIITKFISEPLQIEQFLETNDSTYLSSNAQDDYAIEIDVSHKTYCIDTSGQIVGFYFEIELFRQISNQINIAINNAILMREKMIKEARIESLKAANIIKSQILANTSHELRTPLGAIVGILSSIKDDMLTDEQQDMINIMTHSSDVALSTINNILDAAKLEAHKITLDNKVFDLVDLLENTIEMFGEKIGNKQIELFLNYDMNTLPKYIKSDPESTEFTQEGEIVMKVFIRICDFANENPENETYDKLVKKAKLMVEVNDTGIGIWESYMRANSSIVRQHNGTGLGLSISKQLVEINGGEIGVESQLGNGSKFWFTWNIDILQISTSSNTINYNNSISPSDEAINNILPPYIRLKRILLIHPMESSRIAITHFLKNFKRVGIFDTCDKGIQAAKYHKDLYNQGAYDIAFINLCEKDSEEISKAALELRRIHDDRLQIVFMVFSNNNEKVLAKKLIENTNGQTAVIYKPITYRKLLSQCMHNNNNSERNIENPICYNAKNLINNNFEKFKFDFESSLKINQASSVTSPLNISKKRMIGNMDNDDMMKPPKSKIKTISMSNRILCDNNSADLKPGMSGFDTSRVIRSMNSQISNIPIIALTASNIKKLMINV</sequence>
<dbReference type="Proteomes" id="UP000789860">
    <property type="component" value="Unassembled WGS sequence"/>
</dbReference>